<comment type="caution">
    <text evidence="2">The sequence shown here is derived from an EMBL/GenBank/DDBJ whole genome shotgun (WGS) entry which is preliminary data.</text>
</comment>
<reference evidence="2 3" key="1">
    <citation type="submission" date="2020-07" db="EMBL/GenBank/DDBJ databases">
        <title>Thermoactinomyces phylogeny.</title>
        <authorList>
            <person name="Dunlap C."/>
        </authorList>
    </citation>
    <scope>NUCLEOTIDE SEQUENCE [LARGE SCALE GENOMIC DNA]</scope>
    <source>
        <strain evidence="2 3">AMNI-1</strain>
    </source>
</reference>
<evidence type="ECO:0000313" key="2">
    <source>
        <dbReference type="EMBL" id="MBA4603528.1"/>
    </source>
</evidence>
<sequence>MKILLKIVAGAVAVFLASEMITGIKVESWKTAFLAAIVLAVINLVIRPLLIFLTLPINILTLGLFSLVINALMFWLTGSLVEGFFVDGFVPAFLGALIMTIANWIVNRFVD</sequence>
<protein>
    <submittedName>
        <fullName evidence="2">Phage holin family protein</fullName>
    </submittedName>
</protein>
<dbReference type="AlphaFoldDB" id="A0A7W1XUH8"/>
<dbReference type="RefSeq" id="WP_181742000.1">
    <property type="nucleotide sequence ID" value="NZ_JACEOL010000055.1"/>
</dbReference>
<keyword evidence="1" id="KW-0812">Transmembrane</keyword>
<keyword evidence="1" id="KW-1133">Transmembrane helix</keyword>
<dbReference type="Proteomes" id="UP000538292">
    <property type="component" value="Unassembled WGS sequence"/>
</dbReference>
<proteinExistence type="predicted"/>
<dbReference type="PANTHER" id="PTHR37309">
    <property type="entry name" value="SLR0284 PROTEIN"/>
    <property type="match status" value="1"/>
</dbReference>
<accession>A0A7W1XUH8</accession>
<dbReference type="PANTHER" id="PTHR37309:SF1">
    <property type="entry name" value="SLR0284 PROTEIN"/>
    <property type="match status" value="1"/>
</dbReference>
<feature type="transmembrane region" description="Helical" evidence="1">
    <location>
        <begin position="88"/>
        <end position="106"/>
    </location>
</feature>
<keyword evidence="1" id="KW-0472">Membrane</keyword>
<dbReference type="EMBL" id="JACEOL010000055">
    <property type="protein sequence ID" value="MBA4603528.1"/>
    <property type="molecule type" value="Genomic_DNA"/>
</dbReference>
<feature type="transmembrane region" description="Helical" evidence="1">
    <location>
        <begin position="57"/>
        <end position="76"/>
    </location>
</feature>
<dbReference type="Pfam" id="PF04020">
    <property type="entry name" value="Phage_holin_4_2"/>
    <property type="match status" value="1"/>
</dbReference>
<dbReference type="InterPro" id="IPR007165">
    <property type="entry name" value="Phage_holin_4_2"/>
</dbReference>
<feature type="transmembrane region" description="Helical" evidence="1">
    <location>
        <begin position="33"/>
        <end position="50"/>
    </location>
</feature>
<evidence type="ECO:0000256" key="1">
    <source>
        <dbReference type="SAM" id="Phobius"/>
    </source>
</evidence>
<keyword evidence="3" id="KW-1185">Reference proteome</keyword>
<gene>
    <name evidence="2" type="ORF">H2C83_14675</name>
</gene>
<organism evidence="2 3">
    <name type="scientific">Thermoactinomyces mirandus</name>
    <dbReference type="NCBI Taxonomy" id="2756294"/>
    <lineage>
        <taxon>Bacteria</taxon>
        <taxon>Bacillati</taxon>
        <taxon>Bacillota</taxon>
        <taxon>Bacilli</taxon>
        <taxon>Bacillales</taxon>
        <taxon>Thermoactinomycetaceae</taxon>
        <taxon>Thermoactinomyces</taxon>
    </lineage>
</organism>
<name>A0A7W1XUH8_9BACL</name>
<evidence type="ECO:0000313" key="3">
    <source>
        <dbReference type="Proteomes" id="UP000538292"/>
    </source>
</evidence>